<protein>
    <submittedName>
        <fullName evidence="1">Uncharacterized protein</fullName>
    </submittedName>
</protein>
<keyword evidence="2" id="KW-1185">Reference proteome</keyword>
<evidence type="ECO:0000313" key="1">
    <source>
        <dbReference type="EMBL" id="EXB59534.1"/>
    </source>
</evidence>
<gene>
    <name evidence="1" type="ORF">L484_009291</name>
</gene>
<evidence type="ECO:0000313" key="2">
    <source>
        <dbReference type="Proteomes" id="UP000030645"/>
    </source>
</evidence>
<organism evidence="1 2">
    <name type="scientific">Morus notabilis</name>
    <dbReference type="NCBI Taxonomy" id="981085"/>
    <lineage>
        <taxon>Eukaryota</taxon>
        <taxon>Viridiplantae</taxon>
        <taxon>Streptophyta</taxon>
        <taxon>Embryophyta</taxon>
        <taxon>Tracheophyta</taxon>
        <taxon>Spermatophyta</taxon>
        <taxon>Magnoliopsida</taxon>
        <taxon>eudicotyledons</taxon>
        <taxon>Gunneridae</taxon>
        <taxon>Pentapetalae</taxon>
        <taxon>rosids</taxon>
        <taxon>fabids</taxon>
        <taxon>Rosales</taxon>
        <taxon>Moraceae</taxon>
        <taxon>Moreae</taxon>
        <taxon>Morus</taxon>
    </lineage>
</organism>
<dbReference type="AlphaFoldDB" id="W9R6S3"/>
<sequence length="98" mass="10842">MTGFGITCQTTGYSLANCGLLQRNLLDYGPKSSRLWSVSRGSSVASSRKHVGRPPETTLQAVGDLTSGRWTHAKRSPEFHCRLLETHRRGRSETVNIL</sequence>
<dbReference type="Proteomes" id="UP000030645">
    <property type="component" value="Unassembled WGS sequence"/>
</dbReference>
<dbReference type="EMBL" id="KE344382">
    <property type="protein sequence ID" value="EXB59534.1"/>
    <property type="molecule type" value="Genomic_DNA"/>
</dbReference>
<name>W9R6S3_9ROSA</name>
<accession>W9R6S3</accession>
<reference evidence="2" key="1">
    <citation type="submission" date="2013-01" db="EMBL/GenBank/DDBJ databases">
        <title>Draft Genome Sequence of a Mulberry Tree, Morus notabilis C.K. Schneid.</title>
        <authorList>
            <person name="He N."/>
            <person name="Zhao S."/>
        </authorList>
    </citation>
    <scope>NUCLEOTIDE SEQUENCE</scope>
</reference>
<proteinExistence type="predicted"/>